<dbReference type="InterPro" id="IPR041698">
    <property type="entry name" value="Methyltransf_25"/>
</dbReference>
<dbReference type="Gene3D" id="1.10.1200.10">
    <property type="entry name" value="ACP-like"/>
    <property type="match status" value="2"/>
</dbReference>
<dbReference type="SUPFAM" id="SSF47336">
    <property type="entry name" value="ACP-like"/>
    <property type="match status" value="2"/>
</dbReference>
<dbReference type="InterPro" id="IPR006162">
    <property type="entry name" value="Ppantetheine_attach_site"/>
</dbReference>
<dbReference type="InterPro" id="IPR032821">
    <property type="entry name" value="PKS_assoc"/>
</dbReference>
<dbReference type="InterPro" id="IPR014031">
    <property type="entry name" value="Ketoacyl_synth_C"/>
</dbReference>
<comment type="function">
    <text evidence="9">Involved in production of the polyketide antibiotic thailandamide.</text>
</comment>
<dbReference type="Gene3D" id="3.40.50.150">
    <property type="entry name" value="Vaccinia Virus protein VP39"/>
    <property type="match status" value="1"/>
</dbReference>
<evidence type="ECO:0000256" key="4">
    <source>
        <dbReference type="ARBA" id="ARBA00022450"/>
    </source>
</evidence>
<dbReference type="Pfam" id="PF22336">
    <property type="entry name" value="RhiE-like_linker"/>
    <property type="match status" value="2"/>
</dbReference>
<feature type="domain" description="Carrier" evidence="10">
    <location>
        <begin position="652"/>
        <end position="729"/>
    </location>
</feature>
<evidence type="ECO:0000256" key="3">
    <source>
        <dbReference type="ARBA" id="ARBA00006484"/>
    </source>
</evidence>
<dbReference type="PROSITE" id="PS52004">
    <property type="entry name" value="KS3_2"/>
    <property type="match status" value="3"/>
</dbReference>
<dbReference type="HOGENOM" id="CLU_000416_0_0_6"/>
<dbReference type="GO" id="GO:0031177">
    <property type="term" value="F:phosphopantetheine binding"/>
    <property type="evidence" value="ECO:0007669"/>
    <property type="project" value="InterPro"/>
</dbReference>
<protein>
    <submittedName>
        <fullName evidence="12">Polyketide synthase</fullName>
    </submittedName>
</protein>
<dbReference type="CDD" id="cd00833">
    <property type="entry name" value="PKS"/>
    <property type="match status" value="3"/>
</dbReference>
<proteinExistence type="inferred from homology"/>
<dbReference type="InterPro" id="IPR036291">
    <property type="entry name" value="NAD(P)-bd_dom_sf"/>
</dbReference>
<keyword evidence="6" id="KW-0597">Phosphoprotein</keyword>
<dbReference type="OrthoDB" id="8592889at2"/>
<comment type="pathway">
    <text evidence="2">Antibiotic biosynthesis.</text>
</comment>
<dbReference type="Pfam" id="PF02801">
    <property type="entry name" value="Ketoacyl-synt_C"/>
    <property type="match status" value="3"/>
</dbReference>
<keyword evidence="5" id="KW-0963">Cytoplasm</keyword>
<dbReference type="InterPro" id="IPR020806">
    <property type="entry name" value="PKS_PP-bd"/>
</dbReference>
<dbReference type="CDD" id="cd02440">
    <property type="entry name" value="AdoMet_MTases"/>
    <property type="match status" value="1"/>
</dbReference>
<dbReference type="FunFam" id="3.40.47.10:FF:000019">
    <property type="entry name" value="Polyketide synthase type I"/>
    <property type="match status" value="2"/>
</dbReference>
<dbReference type="Pfam" id="PF00109">
    <property type="entry name" value="ketoacyl-synt"/>
    <property type="match status" value="3"/>
</dbReference>
<dbReference type="SMART" id="SM00822">
    <property type="entry name" value="PKS_KR"/>
    <property type="match status" value="1"/>
</dbReference>
<dbReference type="InterPro" id="IPR009081">
    <property type="entry name" value="PP-bd_ACP"/>
</dbReference>
<dbReference type="InterPro" id="IPR029063">
    <property type="entry name" value="SAM-dependent_MTases_sf"/>
</dbReference>
<dbReference type="InterPro" id="IPR036736">
    <property type="entry name" value="ACP-like_sf"/>
</dbReference>
<evidence type="ECO:0000259" key="11">
    <source>
        <dbReference type="PROSITE" id="PS52004"/>
    </source>
</evidence>
<dbReference type="InterPro" id="IPR013968">
    <property type="entry name" value="PKS_KR"/>
</dbReference>
<gene>
    <name evidence="12" type="ORF">THII_2208</name>
</gene>
<dbReference type="PROSITE" id="PS50075">
    <property type="entry name" value="CARRIER"/>
    <property type="match status" value="1"/>
</dbReference>
<dbReference type="Pfam" id="PF00550">
    <property type="entry name" value="PP-binding"/>
    <property type="match status" value="2"/>
</dbReference>
<dbReference type="EMBL" id="AP014633">
    <property type="protein sequence ID" value="BAP56505.1"/>
    <property type="molecule type" value="Genomic_DNA"/>
</dbReference>
<evidence type="ECO:0000256" key="7">
    <source>
        <dbReference type="ARBA" id="ARBA00022679"/>
    </source>
</evidence>
<dbReference type="InterPro" id="IPR016039">
    <property type="entry name" value="Thiolase-like"/>
</dbReference>
<dbReference type="InterPro" id="IPR014030">
    <property type="entry name" value="Ketoacyl_synth_N"/>
</dbReference>
<dbReference type="InterPro" id="IPR050091">
    <property type="entry name" value="PKS_NRPS_Biosynth_Enz"/>
</dbReference>
<dbReference type="Pfam" id="PF13649">
    <property type="entry name" value="Methyltransf_25"/>
    <property type="match status" value="1"/>
</dbReference>
<dbReference type="InterPro" id="IPR020841">
    <property type="entry name" value="PKS_Beta-ketoAc_synthase_dom"/>
</dbReference>
<evidence type="ECO:0000256" key="1">
    <source>
        <dbReference type="ARBA" id="ARBA00004496"/>
    </source>
</evidence>
<sequence>MDTRTKQMKIEQLFLQDDLKQTDSSSQPNVIQETVRSFNKEPIAIIGVSGFFPQCMSVREFWDVLDQDLSLIDEIPASRFNWKDHYDSTGTDPTKMRSKWGGFIPDIETFDAQFFKILPSEAEQLDPRQRLLLMSCYHSIEDAGYAPFSWKGSQTGVFIGVESNEYLQNLVEWNFPQDIGFSNVESMVANRISYLFDFKGPSEIVNTLCSGAAVALHRAVVSLRLGEVKQAIVGGANLILRPEPFVALSNARQISTTNSVNSFGKDPQGYLRSEGVITVVLKPLSQAETDGDAIYALIKNTAVNYNGQGGMSIAAPNVDAHSNLIQNCYQEVGTDPRQVEYIEAQGMGIELTDTVEWQAFNQALQHLAQAQDIRLATGQTRVSTLKPMLGHMHAASALGALLKIIWSFQTNKIYKILNITEINPHLSFQDQPCQLATETNEWSSPKGCRLAGLHSYGFSGNNAHILIEEYKAPVKKSNTQPDPVIIPISAETPEQVHTIVRNLLQHIQKHSEMDFSVFAHTLQHGRDVMASKVAFVATNMMHWSQQATAFLEGRIQQGVFTQDTTWDGDLMSQHAVAQSWCQGKSVTWETTPSYGWSARYHLPGYPFDRQRYWISKPIEPINPTTELGTEPVIEPASLSPKSVINDQRNSGDLFQQAERIIRNILSDFLKIPEGNIDLHAELSDLGFDSIWVLKLSSKLKEQYAISIDPISLFECTTPNAFIDYLCRVFPEKFCSTESIQERRSVFNTQSSVVDAKKKRIEAEPSNNAPNLNEAIAIIGLAGRYPKSKDLEAFWNNLQNGTDCIEEIPADHWDLKTHYHPDRETAIRTGKSYSKWGGFLSGLYEFDPLFFNISPHEAEQISPKERLFLQCAWHALEEAGYTPESLKNDTVGVFVGVTKAGYDAYPGTFGSIANRVSYFCDFHGPSMPVDTMCSASLVAIHEACQHIRFRDCDLALAGGVNAYIHPSHFNILAAGEFLSPDGRCHSFGKDANGMVAGEGVGAVLLKPLSKAIQDHDHIWGVIRSTAINHGGKTNGFTVPNPKSQQELIQLALKRSGINARHISYVEAHGTGTVLGDPIEVRGLTEAFQNDTEETQYCSLGSVKSNIGHLEAAAGISALTKILLQMKHQSLVPSLHSTELNPKINFSLTPFHVQQTQEPWNPTDQNGDTLPRVAGVSSFGAGGSNAHAIIEEYAPKPQTTVCSDNSDNTSFIIVLSAKNADRLNQQVKQLLIFIDQNADKPFSPYPLRDLAYTLQVGRKAFDERLALVVQSFQDIRKGLEGYINQKNPLPNLVAGQHKKYQQVFSHFTNDEDMRKIIEVWVTKKKYLKVAEAWAYGFTVDWSLLYTDSPPYRVSLPVYPFSTREYRIDDPNYLSDSVQSNINPQPDQSVGTFMVTPVWKESSISSAPLSDSQTKFSERWVVSCELKAFDSEVMQSNIPNSHCSILESNTIDLDSRFTDYTIGCFKLLRRILETKPTGPVLIQLLIPNTPEQSMFAGVLGLFKTAELENPKLFAQILQVDSQVTTKQLIECVQENVVRESHIKYEGDKRWVKGWQEQAEVIPTETVFKGSGIYLITGGLGGLGILFAKEILKQTQNTTLILTGRSALTAQKQTVLDSLRRLAETNPERVQYRSVDVANSEQVNELIQSIQQDYGKLNGILHSAGILKDNFILKKTTDEFEKVLAPKVAGTIQLDKATAQLDLDFFVLFSSVAAALGNVGQADYAAANAFMDLFAEYRNHLLKHHKRYGKTLSINWPLWKEGSMGIDAAQQAHLEETTGIYPMQTDTGIQFLYQSLGTDVSQHMVLEGVTQKIKKCFFATQLGTSAQSSTASVVDPTVFRKKTLTNIIDLFSKVIKLPAVEIDEHEDFQSYGIDSILINQLNQQLETVFGNISKTLFFEYENLDYLTEYLLRDYPSQCLTWTGLEKTPPNTQFPYIEPTTSTRTVVVEPVPDLQTGLADPLPSQQCRRNTDIDAKGIAIIGLSGVYPQAGNLEQFWQNLKNGQDCITEIPADRWSLEGFYQADADTALQQGLSYSKWGGFVESFAEFDPLFFNISPKESMSIDPQERLFLQTAWKALEDAGYTRTMLKETYQQKVGVFAGITKTGFDLYGLKLWQEGRKYFPHTSFSSVANRLSFFLNVRGPSMPIDTMCSSSLTAIHEACEHIYRGDCELALAGGVNLYLHPANYIAMCAKQMLSKDGQCKSFGIGGNGFVPGEGAGVVLLKSLASAIRDQDAIHAVIRATQVNHGGKTNGYTVPNPGAQTELIRSALDKAGVNARHISYIEAHGTGTELGDPIEITGLTHAFQHDTQDVGFCKIGSAKSNLGHLEAAAGIAGLTKTILQMKHGKIVPSLHAKTVNPNISFEKTPFVVNQELTSWPRPQLDGTEIPRLAGISSFGAGGANAHVILEEYQDHNLAPEKVTSDKPTAASVIIPLSAQTQAQLDQRVAELLAWLKSDSVNLHSLAYTLQLGREAMEYRLGVVVSSIQELRNRLTDYLSKKQTTERLYIGNSHQLSEATAPFKSEENQQQTIKKWLEQPELEPLLKLWVKGVTVDWGQFYTTTTPQRLHLPTYPFSQKRYWIKDEPEQPKRTDDSPPASMPKNESLLYAESQPLATIDQTDSASLRRLRVPDEIPPFNLSENSEKPSRIPLTPLVTASVTESGRHAAPCQVNDVLKPVDVLEDLKSAIPTEIAGLVPTLNRTGVMLEQLTPCSKSFVEFAGPCGGWVLDIGCAYGVATIAALEKGAHVFAVDMEQQHLDILSERVNEKTRPQLVTEQGMLPDVDFEKHSFAAIHASRVIHFLSPEDVQKTIRKMADWLQPGGKLFLISDTPYTGYWKSKASEYERRKAAGDSWPSYIDNVYQVFNPQETMGGPPRINPLDPDTLRRECEYVGLEVEYAGFEGVDSDLNTPESKQHNMEQAAVIAIKPLTEIR</sequence>
<dbReference type="SUPFAM" id="SSF51735">
    <property type="entry name" value="NAD(P)-binding Rossmann-fold domains"/>
    <property type="match status" value="1"/>
</dbReference>
<dbReference type="Gene3D" id="3.40.47.10">
    <property type="match status" value="3"/>
</dbReference>
<feature type="domain" description="Ketosynthase family 3 (KS3)" evidence="11">
    <location>
        <begin position="772"/>
        <end position="1190"/>
    </location>
</feature>
<dbReference type="GO" id="GO:0005737">
    <property type="term" value="C:cytoplasm"/>
    <property type="evidence" value="ECO:0007669"/>
    <property type="project" value="UniProtKB-SubCell"/>
</dbReference>
<evidence type="ECO:0000313" key="12">
    <source>
        <dbReference type="EMBL" id="BAP56505.1"/>
    </source>
</evidence>
<dbReference type="SMART" id="SM00825">
    <property type="entry name" value="PKS_KS"/>
    <property type="match status" value="3"/>
</dbReference>
<reference evidence="12 13" key="1">
    <citation type="journal article" date="2014" name="ISME J.">
        <title>Ecophysiology of Thioploca ingrica as revealed by the complete genome sequence supplemented with proteomic evidence.</title>
        <authorList>
            <person name="Kojima H."/>
            <person name="Ogura Y."/>
            <person name="Yamamoto N."/>
            <person name="Togashi T."/>
            <person name="Mori H."/>
            <person name="Watanabe T."/>
            <person name="Nemoto F."/>
            <person name="Kurokawa K."/>
            <person name="Hayashi T."/>
            <person name="Fukui M."/>
        </authorList>
    </citation>
    <scope>NUCLEOTIDE SEQUENCE [LARGE SCALE GENOMIC DNA]</scope>
</reference>
<keyword evidence="8" id="KW-0677">Repeat</keyword>
<dbReference type="GO" id="GO:0004312">
    <property type="term" value="F:fatty acid synthase activity"/>
    <property type="evidence" value="ECO:0007669"/>
    <property type="project" value="TreeGrafter"/>
</dbReference>
<evidence type="ECO:0000256" key="5">
    <source>
        <dbReference type="ARBA" id="ARBA00022490"/>
    </source>
</evidence>
<keyword evidence="7" id="KW-0808">Transferase</keyword>
<feature type="domain" description="Ketosynthase family 3 (KS3)" evidence="11">
    <location>
        <begin position="40"/>
        <end position="469"/>
    </location>
</feature>
<evidence type="ECO:0000256" key="2">
    <source>
        <dbReference type="ARBA" id="ARBA00004792"/>
    </source>
</evidence>
<dbReference type="KEGG" id="tig:THII_2208"/>
<dbReference type="Pfam" id="PF08659">
    <property type="entry name" value="KR"/>
    <property type="match status" value="1"/>
</dbReference>
<dbReference type="PANTHER" id="PTHR43775">
    <property type="entry name" value="FATTY ACID SYNTHASE"/>
    <property type="match status" value="1"/>
</dbReference>
<dbReference type="InterPro" id="IPR054514">
    <property type="entry name" value="RhiE-like_linker"/>
</dbReference>
<dbReference type="GO" id="GO:0005886">
    <property type="term" value="C:plasma membrane"/>
    <property type="evidence" value="ECO:0007669"/>
    <property type="project" value="TreeGrafter"/>
</dbReference>
<dbReference type="STRING" id="40754.THII_2208"/>
<dbReference type="GO" id="GO:0071770">
    <property type="term" value="P:DIM/DIP cell wall layer assembly"/>
    <property type="evidence" value="ECO:0007669"/>
    <property type="project" value="TreeGrafter"/>
</dbReference>
<dbReference type="Gene3D" id="1.10.1240.100">
    <property type="match status" value="3"/>
</dbReference>
<keyword evidence="4" id="KW-0596">Phosphopantetheine</keyword>
<evidence type="ECO:0000259" key="10">
    <source>
        <dbReference type="PROSITE" id="PS50075"/>
    </source>
</evidence>
<evidence type="ECO:0000256" key="9">
    <source>
        <dbReference type="ARBA" id="ARBA00054155"/>
    </source>
</evidence>
<dbReference type="Gene3D" id="3.40.50.720">
    <property type="entry name" value="NAD(P)-binding Rossmann-like Domain"/>
    <property type="match status" value="1"/>
</dbReference>
<evidence type="ECO:0000256" key="8">
    <source>
        <dbReference type="ARBA" id="ARBA00022737"/>
    </source>
</evidence>
<dbReference type="SMART" id="SM00823">
    <property type="entry name" value="PKS_PP"/>
    <property type="match status" value="2"/>
</dbReference>
<dbReference type="PANTHER" id="PTHR43775:SF37">
    <property type="entry name" value="SI:DKEY-61P9.11"/>
    <property type="match status" value="1"/>
</dbReference>
<organism evidence="12 13">
    <name type="scientific">Thioploca ingrica</name>
    <dbReference type="NCBI Taxonomy" id="40754"/>
    <lineage>
        <taxon>Bacteria</taxon>
        <taxon>Pseudomonadati</taxon>
        <taxon>Pseudomonadota</taxon>
        <taxon>Gammaproteobacteria</taxon>
        <taxon>Thiotrichales</taxon>
        <taxon>Thiotrichaceae</taxon>
        <taxon>Thioploca</taxon>
    </lineage>
</organism>
<evidence type="ECO:0000256" key="6">
    <source>
        <dbReference type="ARBA" id="ARBA00022553"/>
    </source>
</evidence>
<dbReference type="InterPro" id="IPR057326">
    <property type="entry name" value="KR_dom"/>
</dbReference>
<accession>A0A090AMK6</accession>
<dbReference type="PROSITE" id="PS00012">
    <property type="entry name" value="PHOSPHOPANTETHEINE"/>
    <property type="match status" value="1"/>
</dbReference>
<comment type="similarity">
    <text evidence="3">Belongs to the short-chain dehydrogenases/reductases (SDR) family.</text>
</comment>
<comment type="subcellular location">
    <subcellularLocation>
        <location evidence="1">Cytoplasm</location>
    </subcellularLocation>
</comment>
<keyword evidence="13" id="KW-1185">Reference proteome</keyword>
<dbReference type="GO" id="GO:0006633">
    <property type="term" value="P:fatty acid biosynthetic process"/>
    <property type="evidence" value="ECO:0007669"/>
    <property type="project" value="TreeGrafter"/>
</dbReference>
<name>A0A090AMK6_9GAMM</name>
<feature type="domain" description="Ketosynthase family 3 (KS3)" evidence="11">
    <location>
        <begin position="1970"/>
        <end position="2404"/>
    </location>
</feature>
<dbReference type="SUPFAM" id="SSF53335">
    <property type="entry name" value="S-adenosyl-L-methionine-dependent methyltransferases"/>
    <property type="match status" value="1"/>
</dbReference>
<dbReference type="Pfam" id="PF16197">
    <property type="entry name" value="KAsynt_C_assoc"/>
    <property type="match status" value="1"/>
</dbReference>
<dbReference type="SUPFAM" id="SSF53901">
    <property type="entry name" value="Thiolase-like"/>
    <property type="match status" value="3"/>
</dbReference>
<evidence type="ECO:0000313" key="13">
    <source>
        <dbReference type="Proteomes" id="UP000031623"/>
    </source>
</evidence>
<dbReference type="Proteomes" id="UP000031623">
    <property type="component" value="Chromosome"/>
</dbReference>
<dbReference type="CDD" id="cd08953">
    <property type="entry name" value="KR_2_SDR_x"/>
    <property type="match status" value="1"/>
</dbReference>